<dbReference type="Pfam" id="PF00015">
    <property type="entry name" value="MCPsignal"/>
    <property type="match status" value="1"/>
</dbReference>
<dbReference type="Gene3D" id="6.10.340.10">
    <property type="match status" value="1"/>
</dbReference>
<reference evidence="11 12" key="1">
    <citation type="submission" date="2018-08" db="EMBL/GenBank/DDBJ databases">
        <title>Thalassotalea euphylliae genome.</title>
        <authorList>
            <person name="Summers S."/>
            <person name="Rice S.A."/>
            <person name="Freckelton M.L."/>
            <person name="Nedved B.T."/>
            <person name="Hadfield M.G."/>
        </authorList>
    </citation>
    <scope>NUCLEOTIDE SEQUENCE [LARGE SCALE GENOMIC DNA]</scope>
    <source>
        <strain evidence="11 12">H2</strain>
    </source>
</reference>
<feature type="transmembrane region" description="Helical" evidence="8">
    <location>
        <begin position="7"/>
        <end position="25"/>
    </location>
</feature>
<dbReference type="Pfam" id="PF00672">
    <property type="entry name" value="HAMP"/>
    <property type="match status" value="1"/>
</dbReference>
<feature type="domain" description="Methyl-accepting transducer" evidence="9">
    <location>
        <begin position="347"/>
        <end position="530"/>
    </location>
</feature>
<dbReference type="Gene3D" id="1.10.287.950">
    <property type="entry name" value="Methyl-accepting chemotaxis protein"/>
    <property type="match status" value="1"/>
</dbReference>
<proteinExistence type="inferred from homology"/>
<dbReference type="SUPFAM" id="SSF58104">
    <property type="entry name" value="Methyl-accepting chemotaxis protein (MCP) signaling domain"/>
    <property type="match status" value="1"/>
</dbReference>
<dbReference type="AlphaFoldDB" id="A0A3E0UBX6"/>
<dbReference type="PANTHER" id="PTHR32089:SF119">
    <property type="entry name" value="METHYL-ACCEPTING CHEMOTAXIS PROTEIN CTPL"/>
    <property type="match status" value="1"/>
</dbReference>
<dbReference type="GO" id="GO:0006935">
    <property type="term" value="P:chemotaxis"/>
    <property type="evidence" value="ECO:0007669"/>
    <property type="project" value="UniProtKB-ARBA"/>
</dbReference>
<dbReference type="InterPro" id="IPR032255">
    <property type="entry name" value="HBM"/>
</dbReference>
<dbReference type="SMART" id="SM01358">
    <property type="entry name" value="HBM"/>
    <property type="match status" value="1"/>
</dbReference>
<dbReference type="Proteomes" id="UP000256999">
    <property type="component" value="Unassembled WGS sequence"/>
</dbReference>
<evidence type="ECO:0000313" key="12">
    <source>
        <dbReference type="Proteomes" id="UP000256999"/>
    </source>
</evidence>
<gene>
    <name evidence="11" type="ORF">DXX92_01145</name>
</gene>
<name>A0A3E0UBX6_9GAMM</name>
<feature type="domain" description="HAMP" evidence="10">
    <location>
        <begin position="289"/>
        <end position="342"/>
    </location>
</feature>
<protein>
    <submittedName>
        <fullName evidence="11">Methyl-accepting chemotaxis protein</fullName>
    </submittedName>
</protein>
<evidence type="ECO:0000256" key="1">
    <source>
        <dbReference type="ARBA" id="ARBA00004141"/>
    </source>
</evidence>
<dbReference type="InterPro" id="IPR004089">
    <property type="entry name" value="MCPsignal_dom"/>
</dbReference>
<evidence type="ECO:0000256" key="4">
    <source>
        <dbReference type="ARBA" id="ARBA00023136"/>
    </source>
</evidence>
<evidence type="ECO:0000313" key="11">
    <source>
        <dbReference type="EMBL" id="REL34067.1"/>
    </source>
</evidence>
<evidence type="ECO:0000256" key="7">
    <source>
        <dbReference type="PROSITE-ProRule" id="PRU00284"/>
    </source>
</evidence>
<dbReference type="OrthoDB" id="8724845at2"/>
<dbReference type="PROSITE" id="PS50885">
    <property type="entry name" value="HAMP"/>
    <property type="match status" value="1"/>
</dbReference>
<dbReference type="GO" id="GO:0007165">
    <property type="term" value="P:signal transduction"/>
    <property type="evidence" value="ECO:0007669"/>
    <property type="project" value="UniProtKB-KW"/>
</dbReference>
<comment type="similarity">
    <text evidence="6">Belongs to the methyl-accepting chemotaxis (MCP) protein family.</text>
</comment>
<dbReference type="GO" id="GO:0016020">
    <property type="term" value="C:membrane"/>
    <property type="evidence" value="ECO:0007669"/>
    <property type="project" value="UniProtKB-SubCell"/>
</dbReference>
<dbReference type="SMART" id="SM00283">
    <property type="entry name" value="MA"/>
    <property type="match status" value="1"/>
</dbReference>
<evidence type="ECO:0000256" key="5">
    <source>
        <dbReference type="ARBA" id="ARBA00023224"/>
    </source>
</evidence>
<evidence type="ECO:0000259" key="9">
    <source>
        <dbReference type="PROSITE" id="PS50111"/>
    </source>
</evidence>
<evidence type="ECO:0000256" key="3">
    <source>
        <dbReference type="ARBA" id="ARBA00022989"/>
    </source>
</evidence>
<evidence type="ECO:0000256" key="2">
    <source>
        <dbReference type="ARBA" id="ARBA00022692"/>
    </source>
</evidence>
<comment type="subcellular location">
    <subcellularLocation>
        <location evidence="1">Membrane</location>
        <topology evidence="1">Multi-pass membrane protein</topology>
    </subcellularLocation>
</comment>
<dbReference type="InterPro" id="IPR003660">
    <property type="entry name" value="HAMP_dom"/>
</dbReference>
<dbReference type="CDD" id="cd06225">
    <property type="entry name" value="HAMP"/>
    <property type="match status" value="1"/>
</dbReference>
<comment type="caution">
    <text evidence="11">The sequence shown here is derived from an EMBL/GenBank/DDBJ whole genome shotgun (WGS) entry which is preliminary data.</text>
</comment>
<keyword evidence="5 7" id="KW-0807">Transducer</keyword>
<feature type="transmembrane region" description="Helical" evidence="8">
    <location>
        <begin position="268"/>
        <end position="288"/>
    </location>
</feature>
<dbReference type="PROSITE" id="PS50111">
    <property type="entry name" value="CHEMOTAXIS_TRANSDUC_2"/>
    <property type="match status" value="1"/>
</dbReference>
<dbReference type="EMBL" id="QUOV01000001">
    <property type="protein sequence ID" value="REL34067.1"/>
    <property type="molecule type" value="Genomic_DNA"/>
</dbReference>
<dbReference type="RefSeq" id="WP_115998748.1">
    <property type="nucleotide sequence ID" value="NZ_QUOV01000001.1"/>
</dbReference>
<accession>A0A3E0UBX6</accession>
<evidence type="ECO:0000256" key="8">
    <source>
        <dbReference type="SAM" id="Phobius"/>
    </source>
</evidence>
<keyword evidence="3 8" id="KW-1133">Transmembrane helix</keyword>
<evidence type="ECO:0000256" key="6">
    <source>
        <dbReference type="ARBA" id="ARBA00029447"/>
    </source>
</evidence>
<sequence>MLIKRKLMLNTTISVVAMLFMLWLLTFTISSLENNIQVARHIGKIESHVLQLRRHEKDFIARKDMAYVDKYQDTTQKLKAEVDALALGFQKVGLDSAETTAMQSVLASYEQAFTELANTQQVIGLHPKDGLYGSLRSAVHDVETLIGKDDYQLLSGMLQLRRNEKDFMLRLDEKYVTRLQNNTAKLVEAVRASGFDEDKKSNIVTLLNSYQSAFLNLVNEQRKLGLTPDQGIQGEMRATIHRVDEILARLITISSDEVAQYTSFVERLAFIAFFIILVVAIGFASYIAKSVLISIRRLQTSMLAISQSNDLTIEIDASGNDELSEMAKVFETMVQNFRNLIVEVNQSVTTLNDATQQVANNISVTNQGVASQIQETDMVATAVTEMVATVDEIANNTQEAAHKAELTNENASQGKQGVDHTKGQISALSENLADSEQIVQELAKDSETIGSVLDVIRGIAEQTNLLALNAAIAMAIKEQSAVATEVNKHVVLIRDVAEQSGQMAQQNEQMSHELSEQAHKLQLEVNRFTV</sequence>
<keyword evidence="4 8" id="KW-0472">Membrane</keyword>
<evidence type="ECO:0000259" key="10">
    <source>
        <dbReference type="PROSITE" id="PS50885"/>
    </source>
</evidence>
<keyword evidence="2 8" id="KW-0812">Transmembrane</keyword>
<dbReference type="SMART" id="SM00304">
    <property type="entry name" value="HAMP"/>
    <property type="match status" value="1"/>
</dbReference>
<organism evidence="11 12">
    <name type="scientific">Thalassotalea euphylliae</name>
    <dbReference type="NCBI Taxonomy" id="1655234"/>
    <lineage>
        <taxon>Bacteria</taxon>
        <taxon>Pseudomonadati</taxon>
        <taxon>Pseudomonadota</taxon>
        <taxon>Gammaproteobacteria</taxon>
        <taxon>Alteromonadales</taxon>
        <taxon>Colwelliaceae</taxon>
        <taxon>Thalassotalea</taxon>
    </lineage>
</organism>
<dbReference type="PANTHER" id="PTHR32089">
    <property type="entry name" value="METHYL-ACCEPTING CHEMOTAXIS PROTEIN MCPB"/>
    <property type="match status" value="1"/>
</dbReference>